<name>A0ABM6YF15_RICJA</name>
<sequence>MIFTYNDPLGRSLNARPDLVKLITEVCSDAEIMDLKTQQQEEGNTSDCGVLVCDELIRQFQGLKILSTEQCKGQGLNLRKSQA</sequence>
<accession>A0ABM6YF15</accession>
<gene>
    <name evidence="2" type="ORF">D0Z68_00610</name>
</gene>
<dbReference type="InterPro" id="IPR054759">
    <property type="entry name" value="RickCE_cat"/>
</dbReference>
<dbReference type="Pfam" id="PF22179">
    <property type="entry name" value="RickCE_cat"/>
    <property type="match status" value="1"/>
</dbReference>
<dbReference type="Proteomes" id="UP000258667">
    <property type="component" value="Chromosome"/>
</dbReference>
<dbReference type="EMBL" id="CP032049">
    <property type="protein sequence ID" value="AXU06082.1"/>
    <property type="molecule type" value="Genomic_DNA"/>
</dbReference>
<organism evidence="2 3">
    <name type="scientific">Rickettsia japonica</name>
    <dbReference type="NCBI Taxonomy" id="35790"/>
    <lineage>
        <taxon>Bacteria</taxon>
        <taxon>Pseudomonadati</taxon>
        <taxon>Pseudomonadota</taxon>
        <taxon>Alphaproteobacteria</taxon>
        <taxon>Rickettsiales</taxon>
        <taxon>Rickettsiaceae</taxon>
        <taxon>Rickettsieae</taxon>
        <taxon>Rickettsia</taxon>
        <taxon>spotted fever group</taxon>
    </lineage>
</organism>
<evidence type="ECO:0000313" key="3">
    <source>
        <dbReference type="Proteomes" id="UP000258667"/>
    </source>
</evidence>
<protein>
    <recommendedName>
        <fullName evidence="1">RickCE-like catalytic domain-containing protein</fullName>
    </recommendedName>
</protein>
<proteinExistence type="predicted"/>
<evidence type="ECO:0000259" key="1">
    <source>
        <dbReference type="Pfam" id="PF22179"/>
    </source>
</evidence>
<keyword evidence="3" id="KW-1185">Reference proteome</keyword>
<reference evidence="2 3" key="1">
    <citation type="submission" date="2018-08" db="EMBL/GenBank/DDBJ databases">
        <title>Complete genomic DNA sequence of Rickettsia japonica in China.</title>
        <authorList>
            <person name="Lu Q."/>
            <person name="Li C."/>
        </authorList>
    </citation>
    <scope>NUCLEOTIDE SEQUENCE [LARGE SCALE GENOMIC DNA]</scope>
    <source>
        <strain evidence="2 3">LA4/2015</strain>
    </source>
</reference>
<feature type="domain" description="RickCE-like catalytic" evidence="1">
    <location>
        <begin position="2"/>
        <end position="78"/>
    </location>
</feature>
<evidence type="ECO:0000313" key="2">
    <source>
        <dbReference type="EMBL" id="AXU06082.1"/>
    </source>
</evidence>